<feature type="domain" description="BD-FAE-like" evidence="3">
    <location>
        <begin position="45"/>
        <end position="236"/>
    </location>
</feature>
<evidence type="ECO:0000313" key="4">
    <source>
        <dbReference type="EMBL" id="MFC0626427.1"/>
    </source>
</evidence>
<feature type="signal peptide" evidence="2">
    <location>
        <begin position="1"/>
        <end position="19"/>
    </location>
</feature>
<evidence type="ECO:0000256" key="2">
    <source>
        <dbReference type="SAM" id="SignalP"/>
    </source>
</evidence>
<comment type="caution">
    <text evidence="4">The sequence shown here is derived from an EMBL/GenBank/DDBJ whole genome shotgun (WGS) entry which is preliminary data.</text>
</comment>
<dbReference type="RefSeq" id="WP_380049918.1">
    <property type="nucleotide sequence ID" value="NZ_JBHLTC010000026.1"/>
</dbReference>
<dbReference type="EC" id="3.4.-.-" evidence="4"/>
<keyword evidence="1 4" id="KW-0378">Hydrolase</keyword>
<evidence type="ECO:0000259" key="3">
    <source>
        <dbReference type="Pfam" id="PF20434"/>
    </source>
</evidence>
<dbReference type="Proteomes" id="UP001589890">
    <property type="component" value="Unassembled WGS sequence"/>
</dbReference>
<dbReference type="EMBL" id="JBHLTC010000026">
    <property type="protein sequence ID" value="MFC0626427.1"/>
    <property type="molecule type" value="Genomic_DNA"/>
</dbReference>
<dbReference type="PANTHER" id="PTHR48081:SF33">
    <property type="entry name" value="KYNURENINE FORMAMIDASE"/>
    <property type="match status" value="1"/>
</dbReference>
<keyword evidence="2" id="KW-0732">Signal</keyword>
<proteinExistence type="predicted"/>
<organism evidence="4 5">
    <name type="scientific">Kribbella deserti</name>
    <dbReference type="NCBI Taxonomy" id="1926257"/>
    <lineage>
        <taxon>Bacteria</taxon>
        <taxon>Bacillati</taxon>
        <taxon>Actinomycetota</taxon>
        <taxon>Actinomycetes</taxon>
        <taxon>Propionibacteriales</taxon>
        <taxon>Kribbellaceae</taxon>
        <taxon>Kribbella</taxon>
    </lineage>
</organism>
<dbReference type="PANTHER" id="PTHR48081">
    <property type="entry name" value="AB HYDROLASE SUPERFAMILY PROTEIN C4A8.06C"/>
    <property type="match status" value="1"/>
</dbReference>
<protein>
    <submittedName>
        <fullName evidence="4">Alpha/beta hydrolase family protein</fullName>
        <ecNumber evidence="4">3.4.-.-</ecNumber>
    </submittedName>
</protein>
<dbReference type="GO" id="GO:0016787">
    <property type="term" value="F:hydrolase activity"/>
    <property type="evidence" value="ECO:0007669"/>
    <property type="project" value="UniProtKB-KW"/>
</dbReference>
<gene>
    <name evidence="4" type="ORF">ACFFGN_20275</name>
</gene>
<reference evidence="4 5" key="1">
    <citation type="submission" date="2024-09" db="EMBL/GenBank/DDBJ databases">
        <authorList>
            <person name="Sun Q."/>
            <person name="Mori K."/>
        </authorList>
    </citation>
    <scope>NUCLEOTIDE SEQUENCE [LARGE SCALE GENOMIC DNA]</scope>
    <source>
        <strain evidence="4 5">CGMCC 1.15906</strain>
    </source>
</reference>
<evidence type="ECO:0000256" key="1">
    <source>
        <dbReference type="ARBA" id="ARBA00022801"/>
    </source>
</evidence>
<dbReference type="InterPro" id="IPR050300">
    <property type="entry name" value="GDXG_lipolytic_enzyme"/>
</dbReference>
<evidence type="ECO:0000313" key="5">
    <source>
        <dbReference type="Proteomes" id="UP001589890"/>
    </source>
</evidence>
<dbReference type="InterPro" id="IPR029058">
    <property type="entry name" value="AB_hydrolase_fold"/>
</dbReference>
<accession>A0ABV6QP55</accession>
<feature type="chain" id="PRO_5046240850" evidence="2">
    <location>
        <begin position="20"/>
        <end position="281"/>
    </location>
</feature>
<dbReference type="Gene3D" id="3.40.50.1820">
    <property type="entry name" value="alpha/beta hydrolase"/>
    <property type="match status" value="1"/>
</dbReference>
<dbReference type="SUPFAM" id="SSF53474">
    <property type="entry name" value="alpha/beta-Hydrolases"/>
    <property type="match status" value="1"/>
</dbReference>
<dbReference type="Pfam" id="PF20434">
    <property type="entry name" value="BD-FAE"/>
    <property type="match status" value="1"/>
</dbReference>
<dbReference type="InterPro" id="IPR049492">
    <property type="entry name" value="BD-FAE-like_dom"/>
</dbReference>
<name>A0ABV6QP55_9ACTN</name>
<sequence length="281" mass="29423">MTITRRVVLSMALSTAALATGCSQKKSAGAVQRVTYGPDPSQVADLHLPPGDAVVPVAVVIHGGFWMSGYGVELATPLAEDLAAHGIAGYAIEYRRVGDGGGWPATFEDVAAAIDALEGQPRLDLRRVVAVGHSAGGHLAVWAAGRHRLPPTAPGAAPKVVLKGAVSQAGVLDLVDGVRANLGGQAVRSLMGASPSEDPARYELASPYEQVPLDVPISLVHGAADRIVPIEQSRRYRDAATRAGATVTLTELPDVGHFEFIDSGHSAWRSCREELQRLQQA</sequence>
<keyword evidence="5" id="KW-1185">Reference proteome</keyword>
<dbReference type="PROSITE" id="PS51257">
    <property type="entry name" value="PROKAR_LIPOPROTEIN"/>
    <property type="match status" value="1"/>
</dbReference>